<dbReference type="OrthoDB" id="2447398at2"/>
<dbReference type="PANTHER" id="PTHR33169:SF14">
    <property type="entry name" value="TRANSCRIPTIONAL REGULATOR RV3488"/>
    <property type="match status" value="1"/>
</dbReference>
<proteinExistence type="predicted"/>
<dbReference type="SUPFAM" id="SSF46785">
    <property type="entry name" value="Winged helix' DNA-binding domain"/>
    <property type="match status" value="2"/>
</dbReference>
<dbReference type="Gene3D" id="1.10.10.10">
    <property type="entry name" value="Winged helix-like DNA-binding domain superfamily/Winged helix DNA-binding domain"/>
    <property type="match status" value="2"/>
</dbReference>
<dbReference type="InterPro" id="IPR052509">
    <property type="entry name" value="Metal_resp_DNA-bind_regulator"/>
</dbReference>
<dbReference type="InterPro" id="IPR036390">
    <property type="entry name" value="WH_DNA-bd_sf"/>
</dbReference>
<sequence>MQNNSNQLKKLHITQRDMLYFTVLLKLQETSIHAAEIHRFVSESFKKDNLSPNRSKAYVYNCMKEMERLGWITHKVEGKKKIFSIRREGEDTLTSFKDMYLPLLLHIDKAVSQMMYNVSNKAFHDVDWSLTDKEKQYLSKILNVKAIIQWYILHRLHEQEGLHGGELYREMDQRYAWINSHGYFYQVLRDLDHEGFVTSQWANEETRSKRTYHLTDAGKRQYVELTEQVRFHLHELRQFLRTMIQRFDHVS</sequence>
<dbReference type="HOGENOM" id="CLU_1105398_0_0_9"/>
<evidence type="ECO:0000313" key="2">
    <source>
        <dbReference type="EMBL" id="ADH97772.1"/>
    </source>
</evidence>
<gene>
    <name evidence="2" type="ordered locus">Bsel_0227</name>
</gene>
<organism evidence="2 3">
    <name type="scientific">Bacillus selenitireducens (strain ATCC 700615 / DSM 15326 / MLS10)</name>
    <dbReference type="NCBI Taxonomy" id="439292"/>
    <lineage>
        <taxon>Bacteria</taxon>
        <taxon>Bacillati</taxon>
        <taxon>Bacillota</taxon>
        <taxon>Bacilli</taxon>
        <taxon>Bacillales</taxon>
        <taxon>Bacillaceae</taxon>
        <taxon>Salisediminibacterium</taxon>
    </lineage>
</organism>
<dbReference type="KEGG" id="bse:Bsel_0227"/>
<dbReference type="PANTHER" id="PTHR33169">
    <property type="entry name" value="PADR-FAMILY TRANSCRIPTIONAL REGULATOR"/>
    <property type="match status" value="1"/>
</dbReference>
<dbReference type="EMBL" id="CP001791">
    <property type="protein sequence ID" value="ADH97772.1"/>
    <property type="molecule type" value="Genomic_DNA"/>
</dbReference>
<dbReference type="eggNOG" id="ENOG5031UEI">
    <property type="taxonomic scope" value="Bacteria"/>
</dbReference>
<dbReference type="Proteomes" id="UP000000271">
    <property type="component" value="Chromosome"/>
</dbReference>
<dbReference type="AlphaFoldDB" id="D6XVZ9"/>
<accession>D6XVZ9</accession>
<protein>
    <submittedName>
        <fullName evidence="2">Transcriptional regulator, PadR-like family</fullName>
    </submittedName>
</protein>
<name>D6XVZ9_BACIE</name>
<keyword evidence="3" id="KW-1185">Reference proteome</keyword>
<dbReference type="InterPro" id="IPR005149">
    <property type="entry name" value="Tscrpt_reg_PadR_N"/>
</dbReference>
<dbReference type="InterPro" id="IPR036388">
    <property type="entry name" value="WH-like_DNA-bd_sf"/>
</dbReference>
<reference evidence="2" key="1">
    <citation type="submission" date="2009-10" db="EMBL/GenBank/DDBJ databases">
        <title>Complete sequence of Bacillus selenitireducens MLS10.</title>
        <authorList>
            <consortium name="US DOE Joint Genome Institute"/>
            <person name="Lucas S."/>
            <person name="Copeland A."/>
            <person name="Lapidus A."/>
            <person name="Glavina del Rio T."/>
            <person name="Dalin E."/>
            <person name="Tice H."/>
            <person name="Bruce D."/>
            <person name="Goodwin L."/>
            <person name="Pitluck S."/>
            <person name="Sims D."/>
            <person name="Brettin T."/>
            <person name="Detter J.C."/>
            <person name="Han C."/>
            <person name="Larimer F."/>
            <person name="Land M."/>
            <person name="Hauser L."/>
            <person name="Kyrpides N."/>
            <person name="Ovchinnikova G."/>
            <person name="Stolz J."/>
        </authorList>
    </citation>
    <scope>NUCLEOTIDE SEQUENCE [LARGE SCALE GENOMIC DNA]</scope>
    <source>
        <strain evidence="2">MLS10</strain>
    </source>
</reference>
<dbReference type="RefSeq" id="WP_013171201.1">
    <property type="nucleotide sequence ID" value="NC_014219.1"/>
</dbReference>
<dbReference type="Pfam" id="PF03551">
    <property type="entry name" value="PadR"/>
    <property type="match status" value="1"/>
</dbReference>
<evidence type="ECO:0000313" key="3">
    <source>
        <dbReference type="Proteomes" id="UP000000271"/>
    </source>
</evidence>
<feature type="domain" description="Transcription regulator PadR N-terminal" evidence="1">
    <location>
        <begin position="152"/>
        <end position="222"/>
    </location>
</feature>
<evidence type="ECO:0000259" key="1">
    <source>
        <dbReference type="Pfam" id="PF03551"/>
    </source>
</evidence>